<keyword evidence="3" id="KW-1185">Reference proteome</keyword>
<feature type="region of interest" description="Disordered" evidence="1">
    <location>
        <begin position="229"/>
        <end position="262"/>
    </location>
</feature>
<sequence length="262" mass="30122">MRLHGIFTSVVKVWKDISTIPPVRDIVYWFYEYYGVGHPIVKEEVKFLTYSHLRAWLTGEAHIPLDPPLSMSLHIRPATLQEMRQTEFLDCEQFVVGEERENCASYWAEQIFEVGHLLTDSQRMGNIDLFRPTALWAGITPVVVTLASVHSLSQDFSLPSEPKGPDPEWHIVWIERRKMLPIHRLRDPPPMSLSYSAEEQWHLDSVDYQLYSHGLRLRRGRDVQVVLLAPGGGSRRRQCGSGPRTRGGDTSRRGWGTGDDYE</sequence>
<reference evidence="2 3" key="1">
    <citation type="journal article" date="2020" name="IScience">
        <title>Genome Sequencing of the Endangered Kingdonia uniflora (Circaeasteraceae, Ranunculales) Reveals Potential Mechanisms of Evolutionary Specialization.</title>
        <authorList>
            <person name="Sun Y."/>
            <person name="Deng T."/>
            <person name="Zhang A."/>
            <person name="Moore M.J."/>
            <person name="Landis J.B."/>
            <person name="Lin N."/>
            <person name="Zhang H."/>
            <person name="Zhang X."/>
            <person name="Huang J."/>
            <person name="Zhang X."/>
            <person name="Sun H."/>
            <person name="Wang H."/>
        </authorList>
    </citation>
    <scope>NUCLEOTIDE SEQUENCE [LARGE SCALE GENOMIC DNA]</scope>
    <source>
        <strain evidence="2">TB1705</strain>
        <tissue evidence="2">Leaf</tissue>
    </source>
</reference>
<evidence type="ECO:0000256" key="1">
    <source>
        <dbReference type="SAM" id="MobiDB-lite"/>
    </source>
</evidence>
<proteinExistence type="predicted"/>
<gene>
    <name evidence="2" type="ORF">GIB67_009726</name>
</gene>
<dbReference type="Proteomes" id="UP000541444">
    <property type="component" value="Unassembled WGS sequence"/>
</dbReference>
<evidence type="ECO:0000313" key="2">
    <source>
        <dbReference type="EMBL" id="KAF6139879.1"/>
    </source>
</evidence>
<accession>A0A7J7LBE7</accession>
<comment type="caution">
    <text evidence="2">The sequence shown here is derived from an EMBL/GenBank/DDBJ whole genome shotgun (WGS) entry which is preliminary data.</text>
</comment>
<protein>
    <submittedName>
        <fullName evidence="2">Uncharacterized protein</fullName>
    </submittedName>
</protein>
<dbReference type="EMBL" id="JACGCM010002435">
    <property type="protein sequence ID" value="KAF6139879.1"/>
    <property type="molecule type" value="Genomic_DNA"/>
</dbReference>
<organism evidence="2 3">
    <name type="scientific">Kingdonia uniflora</name>
    <dbReference type="NCBI Taxonomy" id="39325"/>
    <lineage>
        <taxon>Eukaryota</taxon>
        <taxon>Viridiplantae</taxon>
        <taxon>Streptophyta</taxon>
        <taxon>Embryophyta</taxon>
        <taxon>Tracheophyta</taxon>
        <taxon>Spermatophyta</taxon>
        <taxon>Magnoliopsida</taxon>
        <taxon>Ranunculales</taxon>
        <taxon>Circaeasteraceae</taxon>
        <taxon>Kingdonia</taxon>
    </lineage>
</organism>
<name>A0A7J7LBE7_9MAGN</name>
<dbReference type="AlphaFoldDB" id="A0A7J7LBE7"/>
<evidence type="ECO:0000313" key="3">
    <source>
        <dbReference type="Proteomes" id="UP000541444"/>
    </source>
</evidence>